<evidence type="ECO:0000313" key="2">
    <source>
        <dbReference type="EMBL" id="PAP75747.1"/>
    </source>
</evidence>
<protein>
    <submittedName>
        <fullName evidence="2">Uncharacterized protein</fullName>
    </submittedName>
</protein>
<evidence type="ECO:0000313" key="3">
    <source>
        <dbReference type="Proteomes" id="UP000216339"/>
    </source>
</evidence>
<keyword evidence="3" id="KW-1185">Reference proteome</keyword>
<keyword evidence="1" id="KW-0472">Membrane</keyword>
<accession>A0A271IXD6</accession>
<dbReference type="AlphaFoldDB" id="A0A271IXD6"/>
<reference evidence="2 3" key="1">
    <citation type="submission" date="2016-11" db="EMBL/GenBank/DDBJ databases">
        <title>Study of marine rhodopsin-containing bacteria.</title>
        <authorList>
            <person name="Yoshizawa S."/>
            <person name="Kumagai Y."/>
            <person name="Kogure K."/>
        </authorList>
    </citation>
    <scope>NUCLEOTIDE SEQUENCE [LARGE SCALE GENOMIC DNA]</scope>
    <source>
        <strain evidence="2 3">SAORIC-28</strain>
    </source>
</reference>
<keyword evidence="1" id="KW-0812">Transmembrane</keyword>
<evidence type="ECO:0000256" key="1">
    <source>
        <dbReference type="SAM" id="Phobius"/>
    </source>
</evidence>
<proteinExistence type="predicted"/>
<feature type="transmembrane region" description="Helical" evidence="1">
    <location>
        <begin position="34"/>
        <end position="51"/>
    </location>
</feature>
<sequence length="60" mass="6023">MSHGLARSAALLAFLAVLLGRGLSLSPGDLSAAGGVGLIVYGVLTLGRPALRRLLAPARD</sequence>
<organism evidence="2 3">
    <name type="scientific">Rubrivirga marina</name>
    <dbReference type="NCBI Taxonomy" id="1196024"/>
    <lineage>
        <taxon>Bacteria</taxon>
        <taxon>Pseudomonadati</taxon>
        <taxon>Rhodothermota</taxon>
        <taxon>Rhodothermia</taxon>
        <taxon>Rhodothermales</taxon>
        <taxon>Rubricoccaceae</taxon>
        <taxon>Rubrivirga</taxon>
    </lineage>
</organism>
<keyword evidence="1" id="KW-1133">Transmembrane helix</keyword>
<dbReference type="RefSeq" id="WP_095509390.1">
    <property type="nucleotide sequence ID" value="NZ_MQWD01000001.1"/>
</dbReference>
<gene>
    <name evidence="2" type="ORF">BSZ37_04485</name>
</gene>
<dbReference type="Proteomes" id="UP000216339">
    <property type="component" value="Unassembled WGS sequence"/>
</dbReference>
<dbReference type="EMBL" id="MQWD01000001">
    <property type="protein sequence ID" value="PAP75747.1"/>
    <property type="molecule type" value="Genomic_DNA"/>
</dbReference>
<name>A0A271IXD6_9BACT</name>
<comment type="caution">
    <text evidence="2">The sequence shown here is derived from an EMBL/GenBank/DDBJ whole genome shotgun (WGS) entry which is preliminary data.</text>
</comment>